<proteinExistence type="predicted"/>
<gene>
    <name evidence="1" type="ORF">SR894_06650</name>
</gene>
<dbReference type="EMBL" id="CP140255">
    <property type="protein sequence ID" value="WQH14214.1"/>
    <property type="molecule type" value="Genomic_DNA"/>
</dbReference>
<keyword evidence="2" id="KW-1185">Reference proteome</keyword>
<evidence type="ECO:0000313" key="2">
    <source>
        <dbReference type="Proteomes" id="UP001324794"/>
    </source>
</evidence>
<sequence length="287" mass="32647">MQLSSDFFGDWLNILKDILQNHWGYDISGVSEEELPYVYFNAEKRRPDQRIRSVEISDAFACPVDFQAGWERLKIIIETGGDITPNLSKLVDRLNNKDSLLNDWGIHHFHLGETLNGSFIKRTGSLLFALVTKDKFYAINIFDHSAWADQDIVEIVHRNWPDVVSQYQIKNVMSTTEFSESDKLTLRAKNTNSFFTVSDGTVYAPIGGGVVSSGYNVQAIMSTDQQRSLLKSLEDNLQSRLVSLKDTLYQHGYSGEEYIKATLEITDSKYFAFFPDYNVAVILLDNA</sequence>
<dbReference type="Proteomes" id="UP001324794">
    <property type="component" value="Chromosome"/>
</dbReference>
<name>A0ABZ0YRH8_9GAMM</name>
<evidence type="ECO:0000313" key="1">
    <source>
        <dbReference type="EMBL" id="WQH14214.1"/>
    </source>
</evidence>
<protein>
    <submittedName>
        <fullName evidence="1">Uncharacterized protein</fullName>
    </submittedName>
</protein>
<dbReference type="RefSeq" id="WP_223288181.1">
    <property type="nucleotide sequence ID" value="NZ_CP140255.1"/>
</dbReference>
<reference evidence="1 2" key="1">
    <citation type="submission" date="2023-11" db="EMBL/GenBank/DDBJ databases">
        <title>MicrobeMod: A computational toolkit for identifying prokaryotic methylation and restriction-modification with nanopore sequencing.</title>
        <authorList>
            <person name="Crits-Christoph A."/>
            <person name="Kang S.C."/>
            <person name="Lee H."/>
            <person name="Ostrov N."/>
        </authorList>
    </citation>
    <scope>NUCLEOTIDE SEQUENCE [LARGE SCALE GENOMIC DNA]</scope>
    <source>
        <strain evidence="1 2">ATCC BAA-805</strain>
    </source>
</reference>
<accession>A0ABZ0YRH8</accession>
<organism evidence="1 2">
    <name type="scientific">Vreelandella neptunia</name>
    <dbReference type="NCBI Taxonomy" id="115551"/>
    <lineage>
        <taxon>Bacteria</taxon>
        <taxon>Pseudomonadati</taxon>
        <taxon>Pseudomonadota</taxon>
        <taxon>Gammaproteobacteria</taxon>
        <taxon>Oceanospirillales</taxon>
        <taxon>Halomonadaceae</taxon>
        <taxon>Vreelandella</taxon>
    </lineage>
</organism>